<dbReference type="CDD" id="cd00275">
    <property type="entry name" value="C2_PLC_like"/>
    <property type="match status" value="1"/>
</dbReference>
<dbReference type="Pfam" id="PF00388">
    <property type="entry name" value="PI-PLC-X"/>
    <property type="match status" value="1"/>
</dbReference>
<feature type="domain" description="C2" evidence="4">
    <location>
        <begin position="459"/>
        <end position="589"/>
    </location>
</feature>
<feature type="compositionally biased region" description="Polar residues" evidence="3">
    <location>
        <begin position="269"/>
        <end position="279"/>
    </location>
</feature>
<dbReference type="PANTHER" id="PTHR10336:SF6">
    <property type="entry name" value="1-PHOSPHATIDYLINOSITOL 4,5-BISPHOSPHATE PHOSPHODIESTERASE EPSILON-1"/>
    <property type="match status" value="1"/>
</dbReference>
<comment type="catalytic activity">
    <reaction evidence="2">
        <text>a 1,2-diacyl-sn-glycero-3-phospho-(1D-myo-inositol-4,5-bisphosphate) + H2O = 1D-myo-inositol 1,4,5-trisphosphate + a 1,2-diacyl-sn-glycerol + H(+)</text>
        <dbReference type="Rhea" id="RHEA:33179"/>
        <dbReference type="ChEBI" id="CHEBI:15377"/>
        <dbReference type="ChEBI" id="CHEBI:15378"/>
        <dbReference type="ChEBI" id="CHEBI:17815"/>
        <dbReference type="ChEBI" id="CHEBI:58456"/>
        <dbReference type="ChEBI" id="CHEBI:203600"/>
        <dbReference type="EC" id="3.1.4.11"/>
    </reaction>
</comment>
<dbReference type="GO" id="GO:0004435">
    <property type="term" value="F:phosphatidylinositol-4,5-bisphosphate phospholipase C activity"/>
    <property type="evidence" value="ECO:0007669"/>
    <property type="project" value="UniProtKB-EC"/>
</dbReference>
<dbReference type="OrthoDB" id="269822at2759"/>
<evidence type="ECO:0000259" key="5">
    <source>
        <dbReference type="PROSITE" id="PS50008"/>
    </source>
</evidence>
<dbReference type="GO" id="GO:0007186">
    <property type="term" value="P:G protein-coupled receptor signaling pathway"/>
    <property type="evidence" value="ECO:0007669"/>
    <property type="project" value="TreeGrafter"/>
</dbReference>
<dbReference type="SUPFAM" id="SSF51695">
    <property type="entry name" value="PLC-like phosphodiesterases"/>
    <property type="match status" value="2"/>
</dbReference>
<keyword evidence="1" id="KW-0807">Transducer</keyword>
<dbReference type="InterPro" id="IPR017946">
    <property type="entry name" value="PLC-like_Pdiesterase_TIM-brl"/>
</dbReference>
<accession>A0A2W1BFM6</accession>
<evidence type="ECO:0000256" key="2">
    <source>
        <dbReference type="RuleBase" id="RU361133"/>
    </source>
</evidence>
<keyword evidence="2" id="KW-0442">Lipid degradation</keyword>
<dbReference type="SMART" id="SM00149">
    <property type="entry name" value="PLCYc"/>
    <property type="match status" value="1"/>
</dbReference>
<dbReference type="PRINTS" id="PR00390">
    <property type="entry name" value="PHPHLIPASEC"/>
</dbReference>
<feature type="region of interest" description="Disordered" evidence="3">
    <location>
        <begin position="153"/>
        <end position="174"/>
    </location>
</feature>
<dbReference type="SUPFAM" id="SSF49562">
    <property type="entry name" value="C2 domain (Calcium/lipid-binding domain, CaLB)"/>
    <property type="match status" value="1"/>
</dbReference>
<feature type="domain" description="PI-PLC Y-box" evidence="5">
    <location>
        <begin position="367"/>
        <end position="457"/>
    </location>
</feature>
<dbReference type="SMART" id="SM00239">
    <property type="entry name" value="C2"/>
    <property type="match status" value="1"/>
</dbReference>
<dbReference type="PANTHER" id="PTHR10336">
    <property type="entry name" value="PHOSPHOINOSITIDE-SPECIFIC PHOSPHOLIPASE C FAMILY PROTEIN"/>
    <property type="match status" value="1"/>
</dbReference>
<keyword evidence="7" id="KW-1185">Reference proteome</keyword>
<dbReference type="InterPro" id="IPR035892">
    <property type="entry name" value="C2_domain_sf"/>
</dbReference>
<feature type="region of interest" description="Disordered" evidence="3">
    <location>
        <begin position="266"/>
        <end position="310"/>
    </location>
</feature>
<feature type="compositionally biased region" description="Low complexity" evidence="3">
    <location>
        <begin position="288"/>
        <end position="301"/>
    </location>
</feature>
<protein>
    <recommendedName>
        <fullName evidence="2">Phosphoinositide phospholipase C</fullName>
        <ecNumber evidence="2">3.1.4.11</ecNumber>
    </recommendedName>
</protein>
<dbReference type="InterPro" id="IPR001192">
    <property type="entry name" value="PI-PLC_fam"/>
</dbReference>
<evidence type="ECO:0000256" key="3">
    <source>
        <dbReference type="SAM" id="MobiDB-lite"/>
    </source>
</evidence>
<dbReference type="Gene3D" id="3.20.20.190">
    <property type="entry name" value="Phosphatidylinositol (PI) phosphodiesterase"/>
    <property type="match status" value="2"/>
</dbReference>
<keyword evidence="2" id="KW-0378">Hydrolase</keyword>
<name>A0A2W1BFM6_HELAM</name>
<dbReference type="Gene3D" id="2.60.40.150">
    <property type="entry name" value="C2 domain"/>
    <property type="match status" value="1"/>
</dbReference>
<dbReference type="PROSITE" id="PS50008">
    <property type="entry name" value="PIPLC_Y_DOMAIN"/>
    <property type="match status" value="2"/>
</dbReference>
<dbReference type="EMBL" id="KZ150594">
    <property type="protein sequence ID" value="PZC70473.1"/>
    <property type="molecule type" value="Genomic_DNA"/>
</dbReference>
<dbReference type="InterPro" id="IPR000008">
    <property type="entry name" value="C2_dom"/>
</dbReference>
<dbReference type="AlphaFoldDB" id="A0A2W1BFM6"/>
<dbReference type="SUPFAM" id="SSF54236">
    <property type="entry name" value="Ubiquitin-like"/>
    <property type="match status" value="1"/>
</dbReference>
<sequence>MAVLLTGCRCVELDCWDGDDGSPVIYHGHTFTTKIPFRRVVETIARSAFVASPYPLILSIENHCSLPQQQVMASTFEAVFGEKLVTSFLFEVDYTDEPRLPSPEQLKYKVLVKNKKLLPIESSPTMGLTGASSAQGYGGVLSTAFRSNGIRHTSTSLPEQSNRTSSIMSNQSAGSSLTEYFSDEDYDEDDEELDEKELHKILNSMEDKCGRTSLSLYQSFRRSEGDAETTSGSVKHAPTRKRSNQIARELSDMVTYVQAIKFRGLNPLSPRSSMKQPSTVPKEAPPGSSFESSESSDSTSTQIAQQPRPRCLNAPAVHHPCYRCSSVNEAIGKKICRKHPMALIAHTETQLVRTYPAGRFLSTHPCYRCSSVNEAIGKKICRKHPMALIAHTETQLVRTYPAGLRIDSSNFDPVTFWSCGVQLVALNYQTEDAAMAVNAAMYESNGSAGYVRKPSVMWDPGHIAYRRFNPMDREFDGIHASHLTLAVISGQYVAENVYSFYNAFVEVEILGVPADCKKIRTKVARKNALNPIWNETFNFKINFPELAFLRFDIFDADTNYMLSQRVIPLQCLRPGYRHVRLRSPTNQPLNMASLLIFSRCSEELAGETCRGDLEPASPHERRKIHFLVVYAVARHEAYSILKVTQDTTANEAIAQCLTKAGVCRSARGSYVMVEEVPSRAPTQRV</sequence>
<dbReference type="PROSITE" id="PS50007">
    <property type="entry name" value="PIPLC_X_DOMAIN"/>
    <property type="match status" value="1"/>
</dbReference>
<dbReference type="EC" id="3.1.4.11" evidence="2"/>
<dbReference type="GO" id="GO:0046488">
    <property type="term" value="P:phosphatidylinositol metabolic process"/>
    <property type="evidence" value="ECO:0007669"/>
    <property type="project" value="TreeGrafter"/>
</dbReference>
<dbReference type="GO" id="GO:0051209">
    <property type="term" value="P:release of sequestered calcium ion into cytosol"/>
    <property type="evidence" value="ECO:0007669"/>
    <property type="project" value="TreeGrafter"/>
</dbReference>
<gene>
    <name evidence="6" type="primary">HaOG216051</name>
    <name evidence="6" type="ORF">B5X24_HaOG216051</name>
</gene>
<dbReference type="Gene3D" id="3.10.20.90">
    <property type="entry name" value="Phosphatidylinositol 3-kinase Catalytic Subunit, Chain A, domain 1"/>
    <property type="match status" value="1"/>
</dbReference>
<evidence type="ECO:0000313" key="6">
    <source>
        <dbReference type="EMBL" id="PZC70473.1"/>
    </source>
</evidence>
<evidence type="ECO:0000259" key="4">
    <source>
        <dbReference type="PROSITE" id="PS50004"/>
    </source>
</evidence>
<keyword evidence="2" id="KW-0443">Lipid metabolism</keyword>
<dbReference type="FunFam" id="2.60.40.150:FF:000183">
    <property type="entry name" value="Phosphoinositide phospholipase C"/>
    <property type="match status" value="1"/>
</dbReference>
<organism evidence="6 7">
    <name type="scientific">Helicoverpa armigera</name>
    <name type="common">Cotton bollworm</name>
    <name type="synonym">Heliothis armigera</name>
    <dbReference type="NCBI Taxonomy" id="29058"/>
    <lineage>
        <taxon>Eukaryota</taxon>
        <taxon>Metazoa</taxon>
        <taxon>Ecdysozoa</taxon>
        <taxon>Arthropoda</taxon>
        <taxon>Hexapoda</taxon>
        <taxon>Insecta</taxon>
        <taxon>Pterygota</taxon>
        <taxon>Neoptera</taxon>
        <taxon>Endopterygota</taxon>
        <taxon>Lepidoptera</taxon>
        <taxon>Glossata</taxon>
        <taxon>Ditrysia</taxon>
        <taxon>Noctuoidea</taxon>
        <taxon>Noctuidae</taxon>
        <taxon>Heliothinae</taxon>
        <taxon>Helicoverpa</taxon>
    </lineage>
</organism>
<dbReference type="Proteomes" id="UP000249218">
    <property type="component" value="Unassembled WGS sequence"/>
</dbReference>
<dbReference type="Pfam" id="PF00168">
    <property type="entry name" value="C2"/>
    <property type="match status" value="1"/>
</dbReference>
<dbReference type="InterPro" id="IPR029071">
    <property type="entry name" value="Ubiquitin-like_domsf"/>
</dbReference>
<reference evidence="6 7" key="1">
    <citation type="journal article" date="2017" name="BMC Biol.">
        <title>Genomic innovations, transcriptional plasticity and gene loss underlying the evolution and divergence of two highly polyphagous and invasive Helicoverpa pest species.</title>
        <authorList>
            <person name="Pearce S.L."/>
            <person name="Clarke D.F."/>
            <person name="East P.D."/>
            <person name="Elfekih S."/>
            <person name="Gordon K.H."/>
            <person name="Jermiin L.S."/>
            <person name="McGaughran A."/>
            <person name="Oakeshott J.G."/>
            <person name="Papanikolaou A."/>
            <person name="Perera O.P."/>
            <person name="Rane R.V."/>
            <person name="Richards S."/>
            <person name="Tay W.T."/>
            <person name="Walsh T.K."/>
            <person name="Anderson A."/>
            <person name="Anderson C.J."/>
            <person name="Asgari S."/>
            <person name="Board P.G."/>
            <person name="Bretschneider A."/>
            <person name="Campbell P.M."/>
            <person name="Chertemps T."/>
            <person name="Christeller J.T."/>
            <person name="Coppin C.W."/>
            <person name="Downes S.J."/>
            <person name="Duan G."/>
            <person name="Farnsworth C.A."/>
            <person name="Good R.T."/>
            <person name="Han L.B."/>
            <person name="Han Y.C."/>
            <person name="Hatje K."/>
            <person name="Horne I."/>
            <person name="Huang Y.P."/>
            <person name="Hughes D.S."/>
            <person name="Jacquin-Joly E."/>
            <person name="James W."/>
            <person name="Jhangiani S."/>
            <person name="Kollmar M."/>
            <person name="Kuwar S.S."/>
            <person name="Li S."/>
            <person name="Liu N.Y."/>
            <person name="Maibeche M.T."/>
            <person name="Miller J.R."/>
            <person name="Montagne N."/>
            <person name="Perry T."/>
            <person name="Qu J."/>
            <person name="Song S.V."/>
            <person name="Sutton G.G."/>
            <person name="Vogel H."/>
            <person name="Walenz B.P."/>
            <person name="Xu W."/>
            <person name="Zhang H.J."/>
            <person name="Zou Z."/>
            <person name="Batterham P."/>
            <person name="Edwards O.R."/>
            <person name="Feyereisen R."/>
            <person name="Gibbs R.A."/>
            <person name="Heckel D.G."/>
            <person name="McGrath A."/>
            <person name="Robin C."/>
            <person name="Scherer S.E."/>
            <person name="Worley K.C."/>
            <person name="Wu Y.D."/>
        </authorList>
    </citation>
    <scope>NUCLEOTIDE SEQUENCE [LARGE SCALE GENOMIC DNA]</scope>
    <source>
        <strain evidence="6">Harm_GR_Male_#8</strain>
        <tissue evidence="6">Whole organism</tissue>
    </source>
</reference>
<evidence type="ECO:0000313" key="7">
    <source>
        <dbReference type="Proteomes" id="UP000249218"/>
    </source>
</evidence>
<dbReference type="Pfam" id="PF00387">
    <property type="entry name" value="PI-PLC-Y"/>
    <property type="match status" value="1"/>
</dbReference>
<proteinExistence type="predicted"/>
<evidence type="ECO:0000256" key="1">
    <source>
        <dbReference type="ARBA" id="ARBA00023224"/>
    </source>
</evidence>
<dbReference type="GO" id="GO:0007265">
    <property type="term" value="P:Ras protein signal transduction"/>
    <property type="evidence" value="ECO:0007669"/>
    <property type="project" value="TreeGrafter"/>
</dbReference>
<feature type="domain" description="PI-PLC Y-box" evidence="5">
    <location>
        <begin position="250"/>
        <end position="363"/>
    </location>
</feature>
<dbReference type="GO" id="GO:0016042">
    <property type="term" value="P:lipid catabolic process"/>
    <property type="evidence" value="ECO:0007669"/>
    <property type="project" value="UniProtKB-KW"/>
</dbReference>
<dbReference type="GO" id="GO:0048015">
    <property type="term" value="P:phosphatidylinositol-mediated signaling"/>
    <property type="evidence" value="ECO:0007669"/>
    <property type="project" value="TreeGrafter"/>
</dbReference>
<dbReference type="InterPro" id="IPR001711">
    <property type="entry name" value="PLipase_C_Pinositol-sp_Y"/>
</dbReference>
<dbReference type="PROSITE" id="PS50004">
    <property type="entry name" value="C2"/>
    <property type="match status" value="1"/>
</dbReference>
<feature type="region of interest" description="Disordered" evidence="3">
    <location>
        <begin position="222"/>
        <end position="246"/>
    </location>
</feature>
<feature type="non-terminal residue" evidence="6">
    <location>
        <position position="685"/>
    </location>
</feature>
<dbReference type="InterPro" id="IPR000909">
    <property type="entry name" value="PLipase_C_PInositol-sp_X_dom"/>
</dbReference>
<dbReference type="SMART" id="SM00148">
    <property type="entry name" value="PLCXc"/>
    <property type="match status" value="1"/>
</dbReference>